<dbReference type="RefSeq" id="XP_043033905.1">
    <property type="nucleotide sequence ID" value="XM_043177972.1"/>
</dbReference>
<dbReference type="AlphaFoldDB" id="A0A9P8AM17"/>
<sequence length="92" mass="10347">MDIHIRRPDSVEFLESESGWNAVPVLSTSLEVQRERSELARAAHIRYISRLYSAPQEPNSLPNHTRDLIPGDGILLARGIKISLHPPLRSVV</sequence>
<reference evidence="1" key="1">
    <citation type="submission" date="2020-11" db="EMBL/GenBank/DDBJ databases">
        <title>Adaptations for nitrogen fixation in a non-lichenized fungal sporocarp promotes dispersal by wood-feeding termites.</title>
        <authorList>
            <consortium name="DOE Joint Genome Institute"/>
            <person name="Koch R.A."/>
            <person name="Yoon G."/>
            <person name="Arayal U."/>
            <person name="Lail K."/>
            <person name="Amirebrahimi M."/>
            <person name="Labutti K."/>
            <person name="Lipzen A."/>
            <person name="Riley R."/>
            <person name="Barry K."/>
            <person name="Henrissat B."/>
            <person name="Grigoriev I.V."/>
            <person name="Herr J.R."/>
            <person name="Aime M.C."/>
        </authorList>
    </citation>
    <scope>NUCLEOTIDE SEQUENCE</scope>
    <source>
        <strain evidence="1">MCA 3950</strain>
    </source>
</reference>
<protein>
    <submittedName>
        <fullName evidence="1">Uncharacterized protein</fullName>
    </submittedName>
</protein>
<dbReference type="GeneID" id="66100259"/>
<gene>
    <name evidence="1" type="ORF">BT62DRAFT_1012772</name>
</gene>
<evidence type="ECO:0000313" key="2">
    <source>
        <dbReference type="Proteomes" id="UP000812287"/>
    </source>
</evidence>
<name>A0A9P8AM17_9AGAR</name>
<dbReference type="Proteomes" id="UP000812287">
    <property type="component" value="Unassembled WGS sequence"/>
</dbReference>
<organism evidence="1 2">
    <name type="scientific">Guyanagaster necrorhizus</name>
    <dbReference type="NCBI Taxonomy" id="856835"/>
    <lineage>
        <taxon>Eukaryota</taxon>
        <taxon>Fungi</taxon>
        <taxon>Dikarya</taxon>
        <taxon>Basidiomycota</taxon>
        <taxon>Agaricomycotina</taxon>
        <taxon>Agaricomycetes</taxon>
        <taxon>Agaricomycetidae</taxon>
        <taxon>Agaricales</taxon>
        <taxon>Marasmiineae</taxon>
        <taxon>Physalacriaceae</taxon>
        <taxon>Guyanagaster</taxon>
    </lineage>
</organism>
<comment type="caution">
    <text evidence="1">The sequence shown here is derived from an EMBL/GenBank/DDBJ whole genome shotgun (WGS) entry which is preliminary data.</text>
</comment>
<dbReference type="EMBL" id="MU250572">
    <property type="protein sequence ID" value="KAG7440405.1"/>
    <property type="molecule type" value="Genomic_DNA"/>
</dbReference>
<evidence type="ECO:0000313" key="1">
    <source>
        <dbReference type="EMBL" id="KAG7440405.1"/>
    </source>
</evidence>
<accession>A0A9P8AM17</accession>
<proteinExistence type="predicted"/>
<keyword evidence="2" id="KW-1185">Reference proteome</keyword>